<dbReference type="SMART" id="SM00989">
    <property type="entry name" value="V4R"/>
    <property type="match status" value="1"/>
</dbReference>
<organism evidence="2 3">
    <name type="scientific">Marilutibacter maris</name>
    <dbReference type="NCBI Taxonomy" id="1605891"/>
    <lineage>
        <taxon>Bacteria</taxon>
        <taxon>Pseudomonadati</taxon>
        <taxon>Pseudomonadota</taxon>
        <taxon>Gammaproteobacteria</taxon>
        <taxon>Lysobacterales</taxon>
        <taxon>Lysobacteraceae</taxon>
        <taxon>Marilutibacter</taxon>
    </lineage>
</organism>
<accession>A0A2U9T661</accession>
<dbReference type="InterPro" id="IPR004096">
    <property type="entry name" value="V4R"/>
</dbReference>
<evidence type="ECO:0000313" key="2">
    <source>
        <dbReference type="EMBL" id="AWV05978.1"/>
    </source>
</evidence>
<dbReference type="InterPro" id="IPR024096">
    <property type="entry name" value="NO_sig/Golgi_transp_ligand-bd"/>
</dbReference>
<dbReference type="Gene3D" id="3.30.1380.20">
    <property type="entry name" value="Trafficking protein particle complex subunit 3"/>
    <property type="match status" value="1"/>
</dbReference>
<protein>
    <recommendedName>
        <fullName evidence="1">4-vinyl reductase 4VR domain-containing protein</fullName>
    </recommendedName>
</protein>
<reference evidence="2 3" key="1">
    <citation type="submission" date="2018-05" db="EMBL/GenBank/DDBJ databases">
        <title>The complete genome of Lysobacter maris HZ9B, a marine bacterium antagonistic against terrestrial plant pathogens.</title>
        <authorList>
            <person name="Zhang X.-Q."/>
        </authorList>
    </citation>
    <scope>NUCLEOTIDE SEQUENCE [LARGE SCALE GENOMIC DNA]</scope>
    <source>
        <strain evidence="2 3">HZ9B</strain>
    </source>
</reference>
<dbReference type="EMBL" id="CP029843">
    <property type="protein sequence ID" value="AWV05978.1"/>
    <property type="molecule type" value="Genomic_DNA"/>
</dbReference>
<keyword evidence="3" id="KW-1185">Reference proteome</keyword>
<dbReference type="Proteomes" id="UP000249447">
    <property type="component" value="Chromosome"/>
</dbReference>
<proteinExistence type="predicted"/>
<gene>
    <name evidence="2" type="ORF">C9I47_0252</name>
</gene>
<name>A0A2U9T661_9GAMM</name>
<feature type="domain" description="4-vinyl reductase 4VR" evidence="1">
    <location>
        <begin position="196"/>
        <end position="256"/>
    </location>
</feature>
<sequence length="256" mass="27566">MVEVEFRVVSDRREGLLLALGQTVIANGFILLRQRMSGCAEGVQLILRVRGPESGLLMLEERLGSHHLVRSFESGPADDAPAPVTVAVAMEREAATGATVRAVEPQTVGSIATARVEILLPQLARSYPNINILIQALRTELPPAQREPTLVHVGQRVGTWVYKRDFALGGRLSLRDALRRIATPALRPLVRAEPDGDALLVDNSPFFQPGHDASCHFLRGLLEGLLGGAHGIDGLVATEHQCRGGGAGACRFEFGH</sequence>
<dbReference type="SUPFAM" id="SSF111126">
    <property type="entry name" value="Ligand-binding domain in the NO signalling and Golgi transport"/>
    <property type="match status" value="1"/>
</dbReference>
<dbReference type="KEGG" id="lmb:C9I47_0252"/>
<dbReference type="AlphaFoldDB" id="A0A2U9T661"/>
<evidence type="ECO:0000259" key="1">
    <source>
        <dbReference type="SMART" id="SM00989"/>
    </source>
</evidence>
<evidence type="ECO:0000313" key="3">
    <source>
        <dbReference type="Proteomes" id="UP000249447"/>
    </source>
</evidence>